<feature type="transmembrane region" description="Helical" evidence="1">
    <location>
        <begin position="29"/>
        <end position="50"/>
    </location>
</feature>
<geneLocation type="plasmid" evidence="2 3">
    <name>pVpro</name>
</geneLocation>
<protein>
    <submittedName>
        <fullName evidence="2">Uncharacterized protein</fullName>
    </submittedName>
</protein>
<dbReference type="KEGG" id="vpy:HZI73_26230"/>
<evidence type="ECO:0000256" key="1">
    <source>
        <dbReference type="SAM" id="Phobius"/>
    </source>
</evidence>
<gene>
    <name evidence="2" type="ORF">HZI73_26230</name>
</gene>
<keyword evidence="1" id="KW-0472">Membrane</keyword>
<evidence type="ECO:0000313" key="3">
    <source>
        <dbReference type="Proteomes" id="UP000683246"/>
    </source>
</evidence>
<evidence type="ECO:0000313" key="2">
    <source>
        <dbReference type="EMBL" id="QUI25913.1"/>
    </source>
</evidence>
<sequence length="80" mass="8911">MSQLTKLCIKVKCTLKDKVSMFLEDERGVSFIGMLIALAIVVLVGAYVALPGFRTFMSDLMTDLGTWYTTNIKDKIFPTA</sequence>
<name>A0A8J8MR26_9FIRM</name>
<keyword evidence="1" id="KW-1133">Transmembrane helix</keyword>
<proteinExistence type="predicted"/>
<dbReference type="Proteomes" id="UP000683246">
    <property type="component" value="Plasmid pVpro"/>
</dbReference>
<keyword evidence="2" id="KW-0614">Plasmid</keyword>
<keyword evidence="3" id="KW-1185">Reference proteome</keyword>
<dbReference type="AlphaFoldDB" id="A0A8J8MR26"/>
<reference evidence="2" key="1">
    <citation type="submission" date="2020-07" db="EMBL/GenBank/DDBJ databases">
        <title>Vallitalea pronyensis genome.</title>
        <authorList>
            <person name="Postec A."/>
        </authorList>
    </citation>
    <scope>NUCLEOTIDE SEQUENCE</scope>
    <source>
        <strain evidence="2">FatNI3</strain>
        <plasmid evidence="2">pVpro</plasmid>
    </source>
</reference>
<organism evidence="2 3">
    <name type="scientific">Vallitalea pronyensis</name>
    <dbReference type="NCBI Taxonomy" id="1348613"/>
    <lineage>
        <taxon>Bacteria</taxon>
        <taxon>Bacillati</taxon>
        <taxon>Bacillota</taxon>
        <taxon>Clostridia</taxon>
        <taxon>Lachnospirales</taxon>
        <taxon>Vallitaleaceae</taxon>
        <taxon>Vallitalea</taxon>
    </lineage>
</organism>
<dbReference type="EMBL" id="CP058650">
    <property type="protein sequence ID" value="QUI25913.1"/>
    <property type="molecule type" value="Genomic_DNA"/>
</dbReference>
<dbReference type="RefSeq" id="WP_212698946.1">
    <property type="nucleotide sequence ID" value="NZ_CP058650.1"/>
</dbReference>
<accession>A0A8J8MR26</accession>
<keyword evidence="1" id="KW-0812">Transmembrane</keyword>